<accession>A0ABU3A3S1</accession>
<dbReference type="Proteomes" id="UP001266357">
    <property type="component" value="Unassembled WGS sequence"/>
</dbReference>
<name>A0ABU3A3S1_9GAMM</name>
<gene>
    <name evidence="1" type="ORF">RM573_13420</name>
</gene>
<proteinExistence type="predicted"/>
<sequence length="75" mass="8651">MQNNFWSYLLETTEFIESSDQKISLVQLEARLKNIGFLYEKTFDPADDFEAYVALKLINTISQTIQNNTVAENAI</sequence>
<comment type="caution">
    <text evidence="1">The sequence shown here is derived from an EMBL/GenBank/DDBJ whole genome shotgun (WGS) entry which is preliminary data.</text>
</comment>
<protein>
    <submittedName>
        <fullName evidence="1">Uncharacterized protein</fullName>
    </submittedName>
</protein>
<dbReference type="RefSeq" id="WP_311583007.1">
    <property type="nucleotide sequence ID" value="NZ_JAVRIF010000008.1"/>
</dbReference>
<evidence type="ECO:0000313" key="1">
    <source>
        <dbReference type="EMBL" id="MDT0604604.1"/>
    </source>
</evidence>
<dbReference type="EMBL" id="JAVRIF010000008">
    <property type="protein sequence ID" value="MDT0604604.1"/>
    <property type="molecule type" value="Genomic_DNA"/>
</dbReference>
<keyword evidence="2" id="KW-1185">Reference proteome</keyword>
<evidence type="ECO:0000313" key="2">
    <source>
        <dbReference type="Proteomes" id="UP001266357"/>
    </source>
</evidence>
<organism evidence="1 2">
    <name type="scientific">Thalassotalea castellviae</name>
    <dbReference type="NCBI Taxonomy" id="3075612"/>
    <lineage>
        <taxon>Bacteria</taxon>
        <taxon>Pseudomonadati</taxon>
        <taxon>Pseudomonadota</taxon>
        <taxon>Gammaproteobacteria</taxon>
        <taxon>Alteromonadales</taxon>
        <taxon>Colwelliaceae</taxon>
        <taxon>Thalassotalea</taxon>
    </lineage>
</organism>
<reference evidence="1 2" key="1">
    <citation type="submission" date="2023-09" db="EMBL/GenBank/DDBJ databases">
        <authorList>
            <person name="Rey-Velasco X."/>
        </authorList>
    </citation>
    <scope>NUCLEOTIDE SEQUENCE [LARGE SCALE GENOMIC DNA]</scope>
    <source>
        <strain evidence="1 2">W431</strain>
    </source>
</reference>